<dbReference type="PROSITE" id="PS00018">
    <property type="entry name" value="EF_HAND_1"/>
    <property type="match status" value="1"/>
</dbReference>
<feature type="signal peptide" evidence="1">
    <location>
        <begin position="1"/>
        <end position="32"/>
    </location>
</feature>
<proteinExistence type="predicted"/>
<evidence type="ECO:0000313" key="3">
    <source>
        <dbReference type="Proteomes" id="UP000318437"/>
    </source>
</evidence>
<evidence type="ECO:0000256" key="1">
    <source>
        <dbReference type="SAM" id="SignalP"/>
    </source>
</evidence>
<gene>
    <name evidence="2" type="ORF">Pla144_00350</name>
</gene>
<feature type="chain" id="PRO_5022932516" description="PEP-CTERM protein-sorting domain-containing protein" evidence="1">
    <location>
        <begin position="33"/>
        <end position="497"/>
    </location>
</feature>
<accession>A0A5C6D323</accession>
<evidence type="ECO:0000313" key="2">
    <source>
        <dbReference type="EMBL" id="TWU29259.1"/>
    </source>
</evidence>
<dbReference type="EMBL" id="SJPS01000001">
    <property type="protein sequence ID" value="TWU29259.1"/>
    <property type="molecule type" value="Genomic_DNA"/>
</dbReference>
<dbReference type="InterPro" id="IPR018247">
    <property type="entry name" value="EF_Hand_1_Ca_BS"/>
</dbReference>
<dbReference type="OrthoDB" id="237017at2"/>
<dbReference type="AlphaFoldDB" id="A0A5C6D323"/>
<name>A0A5C6D323_9BACT</name>
<evidence type="ECO:0008006" key="4">
    <source>
        <dbReference type="Google" id="ProtNLM"/>
    </source>
</evidence>
<organism evidence="2 3">
    <name type="scientific">Bythopirellula polymerisocia</name>
    <dbReference type="NCBI Taxonomy" id="2528003"/>
    <lineage>
        <taxon>Bacteria</taxon>
        <taxon>Pseudomonadati</taxon>
        <taxon>Planctomycetota</taxon>
        <taxon>Planctomycetia</taxon>
        <taxon>Pirellulales</taxon>
        <taxon>Lacipirellulaceae</taxon>
        <taxon>Bythopirellula</taxon>
    </lineage>
</organism>
<protein>
    <recommendedName>
        <fullName evidence="4">PEP-CTERM protein-sorting domain-containing protein</fullName>
    </recommendedName>
</protein>
<keyword evidence="3" id="KW-1185">Reference proteome</keyword>
<sequence length="497" mass="52598" precursor="true">MHARLTNQLVFRLLLAVTAGSTVLSGSTTAQAQLLYSFETGLEGWAATGYSTSDFISVATSTMGATVGSQSMAIETGPTFGWDVRMDVGPGDTSIYNAFNTVAADLSKYTLDFDVSITSDSFANVASPGNFFLINVAVNSDSPNFPSVTNVTPNLTGMTGTFPVSIPMTSIAVAPNSSFYELNIGSNSDHVNGAGGQGVKYFVDNIRFNQLPDLEEVTLFSWETPDNPATPSVNEQLENWTTGFQPGHVHSISSLGATDGNSSLQINRQSQTSPNFTWGSQFILNSDINPDPLILEVDPVIQAQIDDIVSKINGGLSAAFDVRFDDPFPNSPGYNRFGVHFSDDQGTFYDAEGGNLGAPPIGGTGVTTVPFNTMIDNTSGLSLAEAGLRVGTTFLRIGLSTNTDGAGIYQIDNFRIIRPVSEDTGDFDGDGDVDGHDFLVWQRGGSPNGINSGDLAIWQAQYGTSPPLVAGLAVPEPSALLLTLIANAMVFACGRRK</sequence>
<reference evidence="2 3" key="1">
    <citation type="submission" date="2019-02" db="EMBL/GenBank/DDBJ databases">
        <title>Deep-cultivation of Planctomycetes and their phenomic and genomic characterization uncovers novel biology.</title>
        <authorList>
            <person name="Wiegand S."/>
            <person name="Jogler M."/>
            <person name="Boedeker C."/>
            <person name="Pinto D."/>
            <person name="Vollmers J."/>
            <person name="Rivas-Marin E."/>
            <person name="Kohn T."/>
            <person name="Peeters S.H."/>
            <person name="Heuer A."/>
            <person name="Rast P."/>
            <person name="Oberbeckmann S."/>
            <person name="Bunk B."/>
            <person name="Jeske O."/>
            <person name="Meyerdierks A."/>
            <person name="Storesund J.E."/>
            <person name="Kallscheuer N."/>
            <person name="Luecker S."/>
            <person name="Lage O.M."/>
            <person name="Pohl T."/>
            <person name="Merkel B.J."/>
            <person name="Hornburger P."/>
            <person name="Mueller R.-W."/>
            <person name="Bruemmer F."/>
            <person name="Labrenz M."/>
            <person name="Spormann A.M."/>
            <person name="Op Den Camp H."/>
            <person name="Overmann J."/>
            <person name="Amann R."/>
            <person name="Jetten M.S.M."/>
            <person name="Mascher T."/>
            <person name="Medema M.H."/>
            <person name="Devos D.P."/>
            <person name="Kaster A.-K."/>
            <person name="Ovreas L."/>
            <person name="Rohde M."/>
            <person name="Galperin M.Y."/>
            <person name="Jogler C."/>
        </authorList>
    </citation>
    <scope>NUCLEOTIDE SEQUENCE [LARGE SCALE GENOMIC DNA]</scope>
    <source>
        <strain evidence="2 3">Pla144</strain>
    </source>
</reference>
<keyword evidence="1" id="KW-0732">Signal</keyword>
<dbReference type="RefSeq" id="WP_146447314.1">
    <property type="nucleotide sequence ID" value="NZ_SJPS01000001.1"/>
</dbReference>
<comment type="caution">
    <text evidence="2">The sequence shown here is derived from an EMBL/GenBank/DDBJ whole genome shotgun (WGS) entry which is preliminary data.</text>
</comment>
<dbReference type="Proteomes" id="UP000318437">
    <property type="component" value="Unassembled WGS sequence"/>
</dbReference>